<feature type="domain" description="C2H2-type" evidence="15">
    <location>
        <begin position="507"/>
        <end position="534"/>
    </location>
</feature>
<feature type="domain" description="C2H2-type" evidence="15">
    <location>
        <begin position="395"/>
        <end position="422"/>
    </location>
</feature>
<dbReference type="FunFam" id="3.30.160.60:FF:000258">
    <property type="entry name" value="zinc finger and SCAN domain-containing protein 29 isoform X2"/>
    <property type="match status" value="2"/>
</dbReference>
<dbReference type="CDD" id="cd07936">
    <property type="entry name" value="SCAN"/>
    <property type="match status" value="1"/>
</dbReference>
<dbReference type="SMART" id="SM00355">
    <property type="entry name" value="ZnF_C2H2"/>
    <property type="match status" value="6"/>
</dbReference>
<dbReference type="PROSITE" id="PS00028">
    <property type="entry name" value="ZINC_FINGER_C2H2_1"/>
    <property type="match status" value="6"/>
</dbReference>
<dbReference type="FunFam" id="1.10.4020.10:FF:000001">
    <property type="entry name" value="zinc finger protein 263 isoform X1"/>
    <property type="match status" value="1"/>
</dbReference>
<evidence type="ECO:0000256" key="12">
    <source>
        <dbReference type="PROSITE-ProRule" id="PRU00042"/>
    </source>
</evidence>
<dbReference type="EMBL" id="JAGFMF010012160">
    <property type="protein sequence ID" value="KAG8506432.1"/>
    <property type="molecule type" value="Genomic_DNA"/>
</dbReference>
<dbReference type="Proteomes" id="UP000700334">
    <property type="component" value="Unassembled WGS sequence"/>
</dbReference>
<dbReference type="AlphaFoldDB" id="A0A8J5ZTM1"/>
<dbReference type="GO" id="GO:0008270">
    <property type="term" value="F:zinc ion binding"/>
    <property type="evidence" value="ECO:0007669"/>
    <property type="project" value="UniProtKB-KW"/>
</dbReference>
<keyword evidence="18" id="KW-1185">Reference proteome</keyword>
<evidence type="ECO:0000256" key="13">
    <source>
        <dbReference type="PROSITE-ProRule" id="PRU00187"/>
    </source>
</evidence>
<dbReference type="OrthoDB" id="9658517at2759"/>
<dbReference type="GO" id="GO:0000981">
    <property type="term" value="F:DNA-binding transcription factor activity, RNA polymerase II-specific"/>
    <property type="evidence" value="ECO:0007669"/>
    <property type="project" value="TreeGrafter"/>
</dbReference>
<dbReference type="PANTHER" id="PTHR23226:SF209">
    <property type="entry name" value="ZINC FINGER AND SCAN DOMAIN-CONTAINING PROTEIN 32"/>
    <property type="match status" value="1"/>
</dbReference>
<dbReference type="FunFam" id="3.30.160.60:FF:000739">
    <property type="entry name" value="Zgc:171418 protein"/>
    <property type="match status" value="1"/>
</dbReference>
<gene>
    <name evidence="17" type="ORF">J0S82_010349</name>
</gene>
<evidence type="ECO:0000259" key="15">
    <source>
        <dbReference type="PROSITE" id="PS50157"/>
    </source>
</evidence>
<evidence type="ECO:0000256" key="6">
    <source>
        <dbReference type="ARBA" id="ARBA00022771"/>
    </source>
</evidence>
<feature type="domain" description="C2H2-type" evidence="15">
    <location>
        <begin position="451"/>
        <end position="478"/>
    </location>
</feature>
<feature type="domain" description="C2H2-type" evidence="15">
    <location>
        <begin position="367"/>
        <end position="394"/>
    </location>
</feature>
<name>A0A8J5ZTM1_GALPY</name>
<feature type="domain" description="C2H2-type" evidence="15">
    <location>
        <begin position="479"/>
        <end position="506"/>
    </location>
</feature>
<dbReference type="FunFam" id="3.30.160.60:FF:000355">
    <property type="entry name" value="zinc finger and SCAN domain-containing protein 20 isoform X1"/>
    <property type="match status" value="1"/>
</dbReference>
<evidence type="ECO:0000256" key="8">
    <source>
        <dbReference type="ARBA" id="ARBA00023015"/>
    </source>
</evidence>
<dbReference type="Pfam" id="PF00096">
    <property type="entry name" value="zf-C2H2"/>
    <property type="match status" value="6"/>
</dbReference>
<dbReference type="FunFam" id="3.30.160.60:FF:001010">
    <property type="entry name" value="zinc finger protein 64 isoform X3"/>
    <property type="match status" value="1"/>
</dbReference>
<comment type="similarity">
    <text evidence="3">Belongs to the krueppel C2H2-type zinc-finger protein family.</text>
</comment>
<dbReference type="Pfam" id="PF02023">
    <property type="entry name" value="SCAN"/>
    <property type="match status" value="1"/>
</dbReference>
<evidence type="ECO:0000256" key="9">
    <source>
        <dbReference type="ARBA" id="ARBA00023125"/>
    </source>
</evidence>
<dbReference type="PROSITE" id="PS50157">
    <property type="entry name" value="ZINC_FINGER_C2H2_2"/>
    <property type="match status" value="6"/>
</dbReference>
<keyword evidence="11 13" id="KW-0539">Nucleus</keyword>
<dbReference type="Gene3D" id="3.30.160.60">
    <property type="entry name" value="Classic Zinc Finger"/>
    <property type="match status" value="6"/>
</dbReference>
<feature type="region of interest" description="Disordered" evidence="14">
    <location>
        <begin position="1"/>
        <end position="36"/>
    </location>
</feature>
<comment type="subcellular location">
    <subcellularLocation>
        <location evidence="2 13">Nucleus</location>
    </subcellularLocation>
</comment>
<feature type="region of interest" description="Disordered" evidence="14">
    <location>
        <begin position="120"/>
        <end position="194"/>
    </location>
</feature>
<keyword evidence="5" id="KW-0677">Repeat</keyword>
<comment type="function">
    <text evidence="1">May be involved in transcriptional regulation.</text>
</comment>
<dbReference type="GO" id="GO:0005634">
    <property type="term" value="C:nucleus"/>
    <property type="evidence" value="ECO:0007669"/>
    <property type="project" value="UniProtKB-SubCell"/>
</dbReference>
<dbReference type="PROSITE" id="PS50804">
    <property type="entry name" value="SCAN_BOX"/>
    <property type="match status" value="1"/>
</dbReference>
<feature type="domain" description="C2H2-type" evidence="15">
    <location>
        <begin position="423"/>
        <end position="450"/>
    </location>
</feature>
<evidence type="ECO:0000256" key="5">
    <source>
        <dbReference type="ARBA" id="ARBA00022737"/>
    </source>
</evidence>
<dbReference type="GO" id="GO:0000978">
    <property type="term" value="F:RNA polymerase II cis-regulatory region sequence-specific DNA binding"/>
    <property type="evidence" value="ECO:0007669"/>
    <property type="project" value="TreeGrafter"/>
</dbReference>
<feature type="compositionally biased region" description="Basic and acidic residues" evidence="14">
    <location>
        <begin position="128"/>
        <end position="151"/>
    </location>
</feature>
<feature type="compositionally biased region" description="Polar residues" evidence="14">
    <location>
        <begin position="240"/>
        <end position="250"/>
    </location>
</feature>
<keyword evidence="4" id="KW-0479">Metal-binding</keyword>
<evidence type="ECO:0000313" key="17">
    <source>
        <dbReference type="EMBL" id="KAG8506432.1"/>
    </source>
</evidence>
<reference evidence="17" key="1">
    <citation type="journal article" date="2021" name="Evol. Appl.">
        <title>The genome of the Pyrenean desman and the effects of bottlenecks and inbreeding on the genomic landscape of an endangered species.</title>
        <authorList>
            <person name="Escoda L."/>
            <person name="Castresana J."/>
        </authorList>
    </citation>
    <scope>NUCLEOTIDE SEQUENCE</scope>
    <source>
        <strain evidence="17">IBE-C5619</strain>
    </source>
</reference>
<dbReference type="Gene3D" id="1.10.4020.10">
    <property type="entry name" value="DNA breaking-rejoining enzymes"/>
    <property type="match status" value="1"/>
</dbReference>
<evidence type="ECO:0000256" key="10">
    <source>
        <dbReference type="ARBA" id="ARBA00023163"/>
    </source>
</evidence>
<evidence type="ECO:0000256" key="7">
    <source>
        <dbReference type="ARBA" id="ARBA00022833"/>
    </source>
</evidence>
<dbReference type="InterPro" id="IPR038269">
    <property type="entry name" value="SCAN_sf"/>
</dbReference>
<feature type="compositionally biased region" description="Polar residues" evidence="14">
    <location>
        <begin position="13"/>
        <end position="23"/>
    </location>
</feature>
<feature type="region of interest" description="Disordered" evidence="14">
    <location>
        <begin position="231"/>
        <end position="250"/>
    </location>
</feature>
<dbReference type="SMART" id="SM00431">
    <property type="entry name" value="SCAN"/>
    <property type="match status" value="1"/>
</dbReference>
<comment type="caution">
    <text evidence="17">The sequence shown here is derived from an EMBL/GenBank/DDBJ whole genome shotgun (WGS) entry which is preliminary data.</text>
</comment>
<evidence type="ECO:0000256" key="1">
    <source>
        <dbReference type="ARBA" id="ARBA00003767"/>
    </source>
</evidence>
<evidence type="ECO:0000256" key="4">
    <source>
        <dbReference type="ARBA" id="ARBA00022723"/>
    </source>
</evidence>
<keyword evidence="6 12" id="KW-0863">Zinc-finger</keyword>
<evidence type="ECO:0000256" key="3">
    <source>
        <dbReference type="ARBA" id="ARBA00006991"/>
    </source>
</evidence>
<dbReference type="SUPFAM" id="SSF57667">
    <property type="entry name" value="beta-beta-alpha zinc fingers"/>
    <property type="match status" value="3"/>
</dbReference>
<evidence type="ECO:0000313" key="18">
    <source>
        <dbReference type="Proteomes" id="UP000700334"/>
    </source>
</evidence>
<keyword evidence="9" id="KW-0238">DNA-binding</keyword>
<dbReference type="InterPro" id="IPR003309">
    <property type="entry name" value="SCAN_dom"/>
</dbReference>
<sequence length="541" mass="60677">RMAATRSPPAQPSPTQGCTQGQKSAPRGDSPDSEASRQRFRQFCYQEVAGPHEAFSKLWELCCQWLRPKTHSKEQILELLVLEQFLTILPEEIQTWVREQHPENGEEAVALVEDVQRTLGRQVPGSGKDLKVLTEEKAPGEAARESPRPDLKPGLLPEEPTLKGSPSSHQRPRGQSEASPPLHTPRNVPHQRGLWDQETAAVLWTAGTQGPRMCEDRAVFFCQEGQMHRGPAQRARLRGASQNDRSTSRVQCTSVTSGFELKNGIKKENPSWDDSEAETDKALRRKSVGDDFWCSKPPKGREGVPVSRRHRQCSAEEREAKPPSQARTSHQRFCTGEKTCTHLLCGRNCSRHSPSPHKPAPELEKTSKCHECGKSFSRGSYLIRHQRIHTGEKPHECNVCGKGFSERSNLTAHLRTHTGERPYRCGQCGKSFNQSSSLIVHQRTHTGEKPYQCTVCGKRFNNSSQFSAHRRVHTGESPYKCEHCGKSFNNSSHFSAHQKTHTGEKPYKCSQCEKSFTKNSALTRHQGVHVKEALTSQEGDV</sequence>
<organism evidence="17 18">
    <name type="scientific">Galemys pyrenaicus</name>
    <name type="common">Iberian desman</name>
    <name type="synonym">Pyrenean desman</name>
    <dbReference type="NCBI Taxonomy" id="202257"/>
    <lineage>
        <taxon>Eukaryota</taxon>
        <taxon>Metazoa</taxon>
        <taxon>Chordata</taxon>
        <taxon>Craniata</taxon>
        <taxon>Vertebrata</taxon>
        <taxon>Euteleostomi</taxon>
        <taxon>Mammalia</taxon>
        <taxon>Eutheria</taxon>
        <taxon>Laurasiatheria</taxon>
        <taxon>Eulipotyphla</taxon>
        <taxon>Talpidae</taxon>
        <taxon>Galemys</taxon>
    </lineage>
</organism>
<dbReference type="InterPro" id="IPR036236">
    <property type="entry name" value="Znf_C2H2_sf"/>
</dbReference>
<evidence type="ECO:0000259" key="16">
    <source>
        <dbReference type="PROSITE" id="PS50804"/>
    </source>
</evidence>
<dbReference type="InterPro" id="IPR013087">
    <property type="entry name" value="Znf_C2H2_type"/>
</dbReference>
<keyword evidence="7" id="KW-0862">Zinc</keyword>
<evidence type="ECO:0000256" key="11">
    <source>
        <dbReference type="ARBA" id="ARBA00023242"/>
    </source>
</evidence>
<feature type="region of interest" description="Disordered" evidence="14">
    <location>
        <begin position="294"/>
        <end position="330"/>
    </location>
</feature>
<evidence type="ECO:0000256" key="2">
    <source>
        <dbReference type="ARBA" id="ARBA00004123"/>
    </source>
</evidence>
<keyword evidence="8" id="KW-0805">Transcription regulation</keyword>
<feature type="domain" description="SCAN box" evidence="16">
    <location>
        <begin position="37"/>
        <end position="119"/>
    </location>
</feature>
<dbReference type="PANTHER" id="PTHR23226">
    <property type="entry name" value="ZINC FINGER AND SCAN DOMAIN-CONTAINING"/>
    <property type="match status" value="1"/>
</dbReference>
<keyword evidence="10" id="KW-0804">Transcription</keyword>
<evidence type="ECO:0000256" key="14">
    <source>
        <dbReference type="SAM" id="MobiDB-lite"/>
    </source>
</evidence>
<dbReference type="SUPFAM" id="SSF47353">
    <property type="entry name" value="Retrovirus capsid dimerization domain-like"/>
    <property type="match status" value="1"/>
</dbReference>
<feature type="non-terminal residue" evidence="17">
    <location>
        <position position="541"/>
    </location>
</feature>
<protein>
    <submittedName>
        <fullName evidence="17">Zinc finger and SCAN domain-containing protein 32</fullName>
    </submittedName>
</protein>
<dbReference type="FunFam" id="3.30.160.60:FF:002005">
    <property type="entry name" value="Zinc finger protein 200"/>
    <property type="match status" value="1"/>
</dbReference>
<accession>A0A8J5ZTM1</accession>
<proteinExistence type="inferred from homology"/>